<organism evidence="1 2">
    <name type="scientific">Niastella populi</name>
    <dbReference type="NCBI Taxonomy" id="550983"/>
    <lineage>
        <taxon>Bacteria</taxon>
        <taxon>Pseudomonadati</taxon>
        <taxon>Bacteroidota</taxon>
        <taxon>Chitinophagia</taxon>
        <taxon>Chitinophagales</taxon>
        <taxon>Chitinophagaceae</taxon>
        <taxon>Niastella</taxon>
    </lineage>
</organism>
<dbReference type="Proteomes" id="UP000192276">
    <property type="component" value="Unassembled WGS sequence"/>
</dbReference>
<protein>
    <submittedName>
        <fullName evidence="1">Uncharacterized protein</fullName>
    </submittedName>
</protein>
<dbReference type="EMBL" id="LWBP01000123">
    <property type="protein sequence ID" value="OQP62158.1"/>
    <property type="molecule type" value="Genomic_DNA"/>
</dbReference>
<dbReference type="RefSeq" id="WP_081163943.1">
    <property type="nucleotide sequence ID" value="NZ_LWBP01000123.1"/>
</dbReference>
<evidence type="ECO:0000313" key="1">
    <source>
        <dbReference type="EMBL" id="OQP62158.1"/>
    </source>
</evidence>
<accession>A0A1V9FV31</accession>
<name>A0A1V9FV31_9BACT</name>
<comment type="caution">
    <text evidence="1">The sequence shown here is derived from an EMBL/GenBank/DDBJ whole genome shotgun (WGS) entry which is preliminary data.</text>
</comment>
<dbReference type="OrthoDB" id="661657at2"/>
<gene>
    <name evidence="1" type="ORF">A4R26_17915</name>
</gene>
<reference evidence="2" key="1">
    <citation type="submission" date="2016-04" db="EMBL/GenBank/DDBJ databases">
        <authorList>
            <person name="Chen L."/>
            <person name="Zhuang W."/>
            <person name="Wang G."/>
        </authorList>
    </citation>
    <scope>NUCLEOTIDE SEQUENCE [LARGE SCALE GENOMIC DNA]</scope>
    <source>
        <strain evidence="2">208</strain>
    </source>
</reference>
<proteinExistence type="predicted"/>
<dbReference type="AlphaFoldDB" id="A0A1V9FV31"/>
<keyword evidence="2" id="KW-1185">Reference proteome</keyword>
<sequence>MHLLMNGKSLTFLHLIVLPLLLANVGCQKEISAENGLLPGGGGGGPVDSSAVFSLVPSGANCSDAVVDGSYVAGQAVGMDEELIVTVNVTKTGEWNYSTSLANGFAFAGFGSFTQTGIHLISLMAVGTPVSAGITRFNLNIDGATCFIRVQVQQ</sequence>
<evidence type="ECO:0000313" key="2">
    <source>
        <dbReference type="Proteomes" id="UP000192276"/>
    </source>
</evidence>